<dbReference type="Proteomes" id="UP001642409">
    <property type="component" value="Unassembled WGS sequence"/>
</dbReference>
<keyword evidence="6" id="KW-1185">Reference proteome</keyword>
<keyword evidence="1" id="KW-0812">Transmembrane</keyword>
<name>A0AA86NU89_9EUKA</name>
<evidence type="ECO:0000313" key="3">
    <source>
        <dbReference type="EMBL" id="CAI9925863.1"/>
    </source>
</evidence>
<evidence type="ECO:0000313" key="5">
    <source>
        <dbReference type="EMBL" id="CAL6018930.1"/>
    </source>
</evidence>
<proteinExistence type="predicted"/>
<dbReference type="EMBL" id="CATOUU010000347">
    <property type="protein sequence ID" value="CAI9925859.1"/>
    <property type="molecule type" value="Genomic_DNA"/>
</dbReference>
<dbReference type="EMBL" id="CAXDID020000081">
    <property type="protein sequence ID" value="CAL6018922.1"/>
    <property type="molecule type" value="Genomic_DNA"/>
</dbReference>
<evidence type="ECO:0000313" key="4">
    <source>
        <dbReference type="EMBL" id="CAL6018922.1"/>
    </source>
</evidence>
<evidence type="ECO:0000313" key="6">
    <source>
        <dbReference type="Proteomes" id="UP001642409"/>
    </source>
</evidence>
<evidence type="ECO:0000313" key="2">
    <source>
        <dbReference type="EMBL" id="CAI9925859.1"/>
    </source>
</evidence>
<organism evidence="2">
    <name type="scientific">Hexamita inflata</name>
    <dbReference type="NCBI Taxonomy" id="28002"/>
    <lineage>
        <taxon>Eukaryota</taxon>
        <taxon>Metamonada</taxon>
        <taxon>Diplomonadida</taxon>
        <taxon>Hexamitidae</taxon>
        <taxon>Hexamitinae</taxon>
        <taxon>Hexamita</taxon>
    </lineage>
</organism>
<protein>
    <submittedName>
        <fullName evidence="4">Hypothetical_protein</fullName>
    </submittedName>
</protein>
<evidence type="ECO:0000256" key="1">
    <source>
        <dbReference type="SAM" id="Phobius"/>
    </source>
</evidence>
<keyword evidence="1" id="KW-0472">Membrane</keyword>
<accession>A0AA86NU89</accession>
<dbReference type="AlphaFoldDB" id="A0AA86NU89"/>
<reference evidence="2" key="1">
    <citation type="submission" date="2023-06" db="EMBL/GenBank/DDBJ databases">
        <authorList>
            <person name="Kurt Z."/>
        </authorList>
    </citation>
    <scope>NUCLEOTIDE SEQUENCE</scope>
</reference>
<gene>
    <name evidence="2" type="ORF">HINF_LOCUS13504</name>
    <name evidence="3" type="ORF">HINF_LOCUS13508</name>
    <name evidence="4" type="ORF">HINF_LOCUS26705</name>
    <name evidence="5" type="ORF">HINF_LOCUS26709</name>
</gene>
<sequence length="128" mass="14396">MSNLSLGSTLCCLCCGLLCGFFPRPVLIFRWICCLSGSSCSTTFPFLLYRLFGAFFVSIIQLGMFFFSSKSEAQHQIYNCTSISRRNLQGQDARYFSGEMPIIIHNIHGQSPTVCCQQFKAVADEFED</sequence>
<feature type="transmembrane region" description="Helical" evidence="1">
    <location>
        <begin position="46"/>
        <end position="67"/>
    </location>
</feature>
<dbReference type="EMBL" id="CAXDID020000081">
    <property type="protein sequence ID" value="CAL6018930.1"/>
    <property type="molecule type" value="Genomic_DNA"/>
</dbReference>
<dbReference type="EMBL" id="CATOUU010000347">
    <property type="protein sequence ID" value="CAI9925863.1"/>
    <property type="molecule type" value="Genomic_DNA"/>
</dbReference>
<reference evidence="4 6" key="2">
    <citation type="submission" date="2024-07" db="EMBL/GenBank/DDBJ databases">
        <authorList>
            <person name="Akdeniz Z."/>
        </authorList>
    </citation>
    <scope>NUCLEOTIDE SEQUENCE [LARGE SCALE GENOMIC DNA]</scope>
</reference>
<comment type="caution">
    <text evidence="2">The sequence shown here is derived from an EMBL/GenBank/DDBJ whole genome shotgun (WGS) entry which is preliminary data.</text>
</comment>
<keyword evidence="1" id="KW-1133">Transmembrane helix</keyword>